<proteinExistence type="inferred from homology"/>
<dbReference type="EMBL" id="NDXW01000001">
    <property type="protein sequence ID" value="RDH45005.1"/>
    <property type="molecule type" value="Genomic_DNA"/>
</dbReference>
<dbReference type="InterPro" id="IPR042214">
    <property type="entry name" value="TruD_catalytic"/>
</dbReference>
<dbReference type="PROSITE" id="PS50984">
    <property type="entry name" value="TRUD"/>
    <property type="match status" value="1"/>
</dbReference>
<keyword evidence="7" id="KW-1185">Reference proteome</keyword>
<evidence type="ECO:0000259" key="5">
    <source>
        <dbReference type="PROSITE" id="PS50984"/>
    </source>
</evidence>
<accession>A0A4P9VNH4</accession>
<comment type="caution">
    <text evidence="6">The sequence shown here is derived from an EMBL/GenBank/DDBJ whole genome shotgun (WGS) entry which is preliminary data.</text>
</comment>
<evidence type="ECO:0000313" key="7">
    <source>
        <dbReference type="Proteomes" id="UP000257039"/>
    </source>
</evidence>
<comment type="function">
    <text evidence="4">Responsible for synthesis of pseudouridine from uracil-13 in transfer RNAs.</text>
</comment>
<dbReference type="InterPro" id="IPR050170">
    <property type="entry name" value="TruD_pseudoU_synthase"/>
</dbReference>
<dbReference type="GO" id="GO:0005829">
    <property type="term" value="C:cytosol"/>
    <property type="evidence" value="ECO:0007669"/>
    <property type="project" value="TreeGrafter"/>
</dbReference>
<protein>
    <recommendedName>
        <fullName evidence="4">tRNA pseudouridine synthase D</fullName>
        <ecNumber evidence="4">5.4.99.27</ecNumber>
    </recommendedName>
    <alternativeName>
        <fullName evidence="4">tRNA pseudouridine(13) synthase</fullName>
    </alternativeName>
    <alternativeName>
        <fullName evidence="4">tRNA pseudouridylate synthase D</fullName>
    </alternativeName>
    <alternativeName>
        <fullName evidence="4">tRNA-uridine isomerase D</fullName>
    </alternativeName>
</protein>
<name>A0A4P9VNH4_9GAMM</name>
<keyword evidence="2 4" id="KW-0819">tRNA processing</keyword>
<evidence type="ECO:0000256" key="4">
    <source>
        <dbReference type="HAMAP-Rule" id="MF_01082"/>
    </source>
</evidence>
<dbReference type="SUPFAM" id="SSF55120">
    <property type="entry name" value="Pseudouridine synthase"/>
    <property type="match status" value="1"/>
</dbReference>
<dbReference type="CDD" id="cd02575">
    <property type="entry name" value="PseudoU_synth_EcTruD"/>
    <property type="match status" value="1"/>
</dbReference>
<dbReference type="InterPro" id="IPR020103">
    <property type="entry name" value="PsdUridine_synth_cat_dom_sf"/>
</dbReference>
<feature type="active site" description="Nucleophile" evidence="4">
    <location>
        <position position="84"/>
    </location>
</feature>
<dbReference type="GO" id="GO:0003723">
    <property type="term" value="F:RNA binding"/>
    <property type="evidence" value="ECO:0007669"/>
    <property type="project" value="InterPro"/>
</dbReference>
<evidence type="ECO:0000313" key="6">
    <source>
        <dbReference type="EMBL" id="RDH45005.1"/>
    </source>
</evidence>
<dbReference type="InterPro" id="IPR020119">
    <property type="entry name" value="PsdUridine_synth_TruD_CS"/>
</dbReference>
<dbReference type="RefSeq" id="WP_094788043.1">
    <property type="nucleotide sequence ID" value="NZ_JAEVHG010000002.1"/>
</dbReference>
<gene>
    <name evidence="4" type="primary">truD</name>
    <name evidence="6" type="ORF">B9G39_17060</name>
</gene>
<dbReference type="Gene3D" id="3.30.2350.20">
    <property type="entry name" value="TruD, catalytic domain"/>
    <property type="match status" value="1"/>
</dbReference>
<dbReference type="HAMAP" id="MF_01082">
    <property type="entry name" value="TruD"/>
    <property type="match status" value="1"/>
</dbReference>
<evidence type="ECO:0000256" key="1">
    <source>
        <dbReference type="ARBA" id="ARBA00007953"/>
    </source>
</evidence>
<organism evidence="6 7">
    <name type="scientific">Zooshikella ganghwensis</name>
    <dbReference type="NCBI Taxonomy" id="202772"/>
    <lineage>
        <taxon>Bacteria</taxon>
        <taxon>Pseudomonadati</taxon>
        <taxon>Pseudomonadota</taxon>
        <taxon>Gammaproteobacteria</taxon>
        <taxon>Oceanospirillales</taxon>
        <taxon>Zooshikellaceae</taxon>
        <taxon>Zooshikella</taxon>
    </lineage>
</organism>
<dbReference type="PANTHER" id="PTHR47811">
    <property type="entry name" value="TRNA PSEUDOURIDINE SYNTHASE D"/>
    <property type="match status" value="1"/>
</dbReference>
<evidence type="ECO:0000256" key="3">
    <source>
        <dbReference type="ARBA" id="ARBA00023235"/>
    </source>
</evidence>
<dbReference type="EC" id="5.4.99.27" evidence="4"/>
<dbReference type="InterPro" id="IPR011760">
    <property type="entry name" value="PsdUridine_synth_TruD_insert"/>
</dbReference>
<dbReference type="Proteomes" id="UP000257039">
    <property type="component" value="Unassembled WGS sequence"/>
</dbReference>
<dbReference type="PANTHER" id="PTHR47811:SF1">
    <property type="entry name" value="TRNA PSEUDOURIDINE SYNTHASE D"/>
    <property type="match status" value="1"/>
</dbReference>
<dbReference type="GO" id="GO:0160150">
    <property type="term" value="F:tRNA pseudouridine(13) synthase activity"/>
    <property type="evidence" value="ECO:0007669"/>
    <property type="project" value="UniProtKB-EC"/>
</dbReference>
<feature type="domain" description="TRUD" evidence="5">
    <location>
        <begin position="160"/>
        <end position="308"/>
    </location>
</feature>
<dbReference type="NCBIfam" id="TIGR00094">
    <property type="entry name" value="tRNA_TruD_broad"/>
    <property type="match status" value="1"/>
</dbReference>
<dbReference type="GO" id="GO:0031119">
    <property type="term" value="P:tRNA pseudouridine synthesis"/>
    <property type="evidence" value="ECO:0007669"/>
    <property type="project" value="UniProtKB-UniRule"/>
</dbReference>
<dbReference type="PROSITE" id="PS01268">
    <property type="entry name" value="UPF0024"/>
    <property type="match status" value="1"/>
</dbReference>
<comment type="catalytic activity">
    <reaction evidence="4">
        <text>uridine(13) in tRNA = pseudouridine(13) in tRNA</text>
        <dbReference type="Rhea" id="RHEA:42540"/>
        <dbReference type="Rhea" id="RHEA-COMP:10105"/>
        <dbReference type="Rhea" id="RHEA-COMP:10106"/>
        <dbReference type="ChEBI" id="CHEBI:65314"/>
        <dbReference type="ChEBI" id="CHEBI:65315"/>
        <dbReference type="EC" id="5.4.99.27"/>
    </reaction>
</comment>
<keyword evidence="3 4" id="KW-0413">Isomerase</keyword>
<comment type="similarity">
    <text evidence="1 4">Belongs to the pseudouridine synthase TruD family.</text>
</comment>
<dbReference type="Gene3D" id="3.30.2340.10">
    <property type="entry name" value="TruD, insertion domain"/>
    <property type="match status" value="1"/>
</dbReference>
<evidence type="ECO:0000256" key="2">
    <source>
        <dbReference type="ARBA" id="ARBA00022694"/>
    </source>
</evidence>
<sequence length="351" mass="39743">MTDKQITLESLPFAYGGPFCTVRFKASPEDFIVNEVLGFEPSGQGEHFCLLVKKTGQNTVWVADQLARFLGINKRQVSYCGLKDRHAVTRQWFSLPFPIKKEVDWGLFKVPGVEIERAVRHHRKLKRGTHEGNEFHIRLYGEFPEKQSLEQRLDIIKKQGVPNYFGEQRFGIAGDNIRAAEESFIKQTLSRMSPNKRSILLSTARSVLFNKVLASRVADHSWNQYLSGDVLQFNDGNTIIKADAIDDAILKRFAAGELFATGPLWGEGELLTAHEVATMEKTIAQSVSLFADGLVHAGLKQQRRSLVLLPKQLSWSWPSEDCLELNFFLAKGLFATTVIRELVEWGDYQIT</sequence>
<dbReference type="AlphaFoldDB" id="A0A4P9VNH4"/>
<reference evidence="6 7" key="1">
    <citation type="submission" date="2017-04" db="EMBL/GenBank/DDBJ databases">
        <title>Draft genome sequence of Zooshikella ganghwensis VG4 isolated from Red Sea sediments.</title>
        <authorList>
            <person name="Rehman Z."/>
            <person name="Alam I."/>
            <person name="Kamau A."/>
            <person name="Bajic V."/>
            <person name="Leiknes T."/>
        </authorList>
    </citation>
    <scope>NUCLEOTIDE SEQUENCE [LARGE SCALE GENOMIC DNA]</scope>
    <source>
        <strain evidence="6 7">VG4</strain>
    </source>
</reference>
<dbReference type="InterPro" id="IPR043165">
    <property type="entry name" value="TruD_insert_sf"/>
</dbReference>
<dbReference type="InterPro" id="IPR001656">
    <property type="entry name" value="PsdUridine_synth_TruD"/>
</dbReference>
<dbReference type="Pfam" id="PF01142">
    <property type="entry name" value="TruD"/>
    <property type="match status" value="2"/>
</dbReference>